<gene>
    <name evidence="2" type="ORF">RJ640_003670</name>
</gene>
<keyword evidence="3" id="KW-1185">Reference proteome</keyword>
<dbReference type="Pfam" id="PF22936">
    <property type="entry name" value="Pol_BBD"/>
    <property type="match status" value="1"/>
</dbReference>
<name>A0AA88QTP9_9ASTE</name>
<evidence type="ECO:0000313" key="2">
    <source>
        <dbReference type="EMBL" id="KAK2970461.1"/>
    </source>
</evidence>
<protein>
    <recommendedName>
        <fullName evidence="1">Retrovirus-related Pol polyprotein from transposon TNT 1-94-like beta-barrel domain-containing protein</fullName>
    </recommendedName>
</protein>
<dbReference type="Pfam" id="PF14223">
    <property type="entry name" value="Retrotran_gag_2"/>
    <property type="match status" value="1"/>
</dbReference>
<evidence type="ECO:0000259" key="1">
    <source>
        <dbReference type="Pfam" id="PF22936"/>
    </source>
</evidence>
<dbReference type="Proteomes" id="UP001187471">
    <property type="component" value="Unassembled WGS sequence"/>
</dbReference>
<sequence>MEEGSSTNRPPMLKNDNYSYWKNLMRSYLKHETYVWYVVEKGPIIPMKDGQEGNKIPKGILAVNTQEPHLFSMDNRAKNTISCSLDVNEYNRVSACKTTQEIWRLLEVTHQGINQVKETKINMLIQQYEAFKMKENGSINEMYSRFTLIIKWTEAIGESDYSDESDKEMSENNDVAQLCFMAKDDHSNEVCLKVMVDPNKWILDSGCSRHMTSDCSLFTHIIPKDGGLVTFGDNSNGKIIGKGKIGTGSISFDNVSLVDGLKFNLITISQLIDSGHKVHFEGDHCMIRHASNGGTLVGKRDGNIYTLLFDRKSEMSMMGELTFFLGSQIKQSNEGIFINQSKYTRELLKRFGMDNAKPRCTPISPNVNLVKDENGKDVSWHDW</sequence>
<dbReference type="PANTHER" id="PTHR34676">
    <property type="entry name" value="DUF4219 DOMAIN-CONTAINING PROTEIN-RELATED"/>
    <property type="match status" value="1"/>
</dbReference>
<feature type="domain" description="Retrovirus-related Pol polyprotein from transposon TNT 1-94-like beta-barrel" evidence="1">
    <location>
        <begin position="201"/>
        <end position="275"/>
    </location>
</feature>
<reference evidence="2" key="1">
    <citation type="submission" date="2022-12" db="EMBL/GenBank/DDBJ databases">
        <title>Draft genome assemblies for two species of Escallonia (Escalloniales).</title>
        <authorList>
            <person name="Chanderbali A."/>
            <person name="Dervinis C."/>
            <person name="Anghel I."/>
            <person name="Soltis D."/>
            <person name="Soltis P."/>
            <person name="Zapata F."/>
        </authorList>
    </citation>
    <scope>NUCLEOTIDE SEQUENCE</scope>
    <source>
        <strain evidence="2">UCBG92.1500</strain>
        <tissue evidence="2">Leaf</tissue>
    </source>
</reference>
<dbReference type="InterPro" id="IPR054722">
    <property type="entry name" value="PolX-like_BBD"/>
</dbReference>
<dbReference type="PANTHER" id="PTHR34676:SF8">
    <property type="entry name" value="TRANSMEMBRANE PROTEIN"/>
    <property type="match status" value="1"/>
</dbReference>
<dbReference type="AlphaFoldDB" id="A0AA88QTP9"/>
<dbReference type="EMBL" id="JAVXUO010002711">
    <property type="protein sequence ID" value="KAK2970461.1"/>
    <property type="molecule type" value="Genomic_DNA"/>
</dbReference>
<accession>A0AA88QTP9</accession>
<comment type="caution">
    <text evidence="2">The sequence shown here is derived from an EMBL/GenBank/DDBJ whole genome shotgun (WGS) entry which is preliminary data.</text>
</comment>
<evidence type="ECO:0000313" key="3">
    <source>
        <dbReference type="Proteomes" id="UP001187471"/>
    </source>
</evidence>
<proteinExistence type="predicted"/>
<organism evidence="2 3">
    <name type="scientific">Escallonia rubra</name>
    <dbReference type="NCBI Taxonomy" id="112253"/>
    <lineage>
        <taxon>Eukaryota</taxon>
        <taxon>Viridiplantae</taxon>
        <taxon>Streptophyta</taxon>
        <taxon>Embryophyta</taxon>
        <taxon>Tracheophyta</taxon>
        <taxon>Spermatophyta</taxon>
        <taxon>Magnoliopsida</taxon>
        <taxon>eudicotyledons</taxon>
        <taxon>Gunneridae</taxon>
        <taxon>Pentapetalae</taxon>
        <taxon>asterids</taxon>
        <taxon>campanulids</taxon>
        <taxon>Escalloniales</taxon>
        <taxon>Escalloniaceae</taxon>
        <taxon>Escallonia</taxon>
    </lineage>
</organism>